<name>A0ABD0YBZ1_9HEMI</name>
<proteinExistence type="inferred from homology"/>
<comment type="similarity">
    <text evidence="4">Belongs to the complex I NDUFA10 subunit family.</text>
</comment>
<keyword evidence="10" id="KW-0809">Transit peptide</keyword>
<keyword evidence="6" id="KW-0813">Transport</keyword>
<keyword evidence="12" id="KW-0496">Mitochondrion</keyword>
<evidence type="ECO:0000313" key="16">
    <source>
        <dbReference type="EMBL" id="KAL1116538.1"/>
    </source>
</evidence>
<comment type="cofactor">
    <cofactor evidence="1">
        <name>FAD</name>
        <dbReference type="ChEBI" id="CHEBI:57692"/>
    </cofactor>
</comment>
<dbReference type="Proteomes" id="UP001558652">
    <property type="component" value="Unassembled WGS sequence"/>
</dbReference>
<dbReference type="PIRSF" id="PIRSF000543">
    <property type="entry name" value="NADH_UQ_42KD"/>
    <property type="match status" value="1"/>
</dbReference>
<accession>A0ABD0YBZ1</accession>
<evidence type="ECO:0000256" key="8">
    <source>
        <dbReference type="ARBA" id="ARBA00022660"/>
    </source>
</evidence>
<evidence type="ECO:0000256" key="9">
    <source>
        <dbReference type="ARBA" id="ARBA00022827"/>
    </source>
</evidence>
<evidence type="ECO:0000256" key="3">
    <source>
        <dbReference type="ARBA" id="ARBA00004305"/>
    </source>
</evidence>
<feature type="domain" description="Deoxynucleoside kinase" evidence="15">
    <location>
        <begin position="11"/>
        <end position="245"/>
    </location>
</feature>
<dbReference type="InterPro" id="IPR027417">
    <property type="entry name" value="P-loop_NTPase"/>
</dbReference>
<comment type="function">
    <text evidence="2">Accessory subunit of the mitochondrial membrane respiratory chain NADH dehydrogenase (Complex I), that is believed not to be involved in catalysis. Complex I functions in the transfer of electrons from NADH to the respiratory chain. The immediate electron acceptor for the enzyme is believed to be ubiquinone.</text>
</comment>
<protein>
    <recommendedName>
        <fullName evidence="5">NADH dehydrogenase [ubiquinone] 1 alpha subcomplex subunit 10, mitochondrial</fullName>
    </recommendedName>
    <alternativeName>
        <fullName evidence="14">Complex I-42kD</fullName>
    </alternativeName>
    <alternativeName>
        <fullName evidence="13">NADH-ubiquinone oxidoreductase 42 kDa subunit</fullName>
    </alternativeName>
</protein>
<evidence type="ECO:0000313" key="17">
    <source>
        <dbReference type="Proteomes" id="UP001558652"/>
    </source>
</evidence>
<dbReference type="EMBL" id="JBFDAA010000017">
    <property type="protein sequence ID" value="KAL1116538.1"/>
    <property type="molecule type" value="Genomic_DNA"/>
</dbReference>
<keyword evidence="7" id="KW-0285">Flavoprotein</keyword>
<keyword evidence="8" id="KW-0679">Respiratory chain</keyword>
<evidence type="ECO:0000256" key="14">
    <source>
        <dbReference type="ARBA" id="ARBA00032828"/>
    </source>
</evidence>
<evidence type="ECO:0000256" key="6">
    <source>
        <dbReference type="ARBA" id="ARBA00022448"/>
    </source>
</evidence>
<comment type="subcellular location">
    <subcellularLocation>
        <location evidence="3">Mitochondrion matrix</location>
    </subcellularLocation>
</comment>
<keyword evidence="17" id="KW-1185">Reference proteome</keyword>
<organism evidence="16 17">
    <name type="scientific">Ranatra chinensis</name>
    <dbReference type="NCBI Taxonomy" id="642074"/>
    <lineage>
        <taxon>Eukaryota</taxon>
        <taxon>Metazoa</taxon>
        <taxon>Ecdysozoa</taxon>
        <taxon>Arthropoda</taxon>
        <taxon>Hexapoda</taxon>
        <taxon>Insecta</taxon>
        <taxon>Pterygota</taxon>
        <taxon>Neoptera</taxon>
        <taxon>Paraneoptera</taxon>
        <taxon>Hemiptera</taxon>
        <taxon>Heteroptera</taxon>
        <taxon>Panheteroptera</taxon>
        <taxon>Nepomorpha</taxon>
        <taxon>Nepidae</taxon>
        <taxon>Ranatrinae</taxon>
        <taxon>Ranatra</taxon>
    </lineage>
</organism>
<dbReference type="PANTHER" id="PTHR10513">
    <property type="entry name" value="DEOXYNUCLEOSIDE KINASE"/>
    <property type="match status" value="1"/>
</dbReference>
<evidence type="ECO:0000256" key="1">
    <source>
        <dbReference type="ARBA" id="ARBA00001974"/>
    </source>
</evidence>
<keyword evidence="9" id="KW-0274">FAD</keyword>
<evidence type="ECO:0000256" key="4">
    <source>
        <dbReference type="ARBA" id="ARBA00008606"/>
    </source>
</evidence>
<gene>
    <name evidence="16" type="ORF">AAG570_005010</name>
</gene>
<evidence type="ECO:0000256" key="13">
    <source>
        <dbReference type="ARBA" id="ARBA00032628"/>
    </source>
</evidence>
<keyword evidence="11" id="KW-0249">Electron transport</keyword>
<dbReference type="AlphaFoldDB" id="A0ABD0YBZ1"/>
<evidence type="ECO:0000256" key="10">
    <source>
        <dbReference type="ARBA" id="ARBA00022946"/>
    </source>
</evidence>
<dbReference type="PANTHER" id="PTHR10513:SF15">
    <property type="entry name" value="NADH DEHYDROGENASE [UBIQUINONE] 1 ALPHA SUBCOMPLEX SUBUNIT 10, MITOCHONDRIAL"/>
    <property type="match status" value="1"/>
</dbReference>
<evidence type="ECO:0000256" key="12">
    <source>
        <dbReference type="ARBA" id="ARBA00023128"/>
    </source>
</evidence>
<dbReference type="Gene3D" id="3.40.50.300">
    <property type="entry name" value="P-loop containing nucleotide triphosphate hydrolases"/>
    <property type="match status" value="1"/>
</dbReference>
<dbReference type="InterPro" id="IPR015828">
    <property type="entry name" value="NDUFA10"/>
</dbReference>
<dbReference type="InterPro" id="IPR050566">
    <property type="entry name" value="Deoxyribonucleoside_kinase"/>
</dbReference>
<dbReference type="GO" id="GO:0005759">
    <property type="term" value="C:mitochondrial matrix"/>
    <property type="evidence" value="ECO:0007669"/>
    <property type="project" value="UniProtKB-SubCell"/>
</dbReference>
<comment type="caution">
    <text evidence="16">The sequence shown here is derived from an EMBL/GenBank/DDBJ whole genome shotgun (WGS) entry which is preliminary data.</text>
</comment>
<evidence type="ECO:0000256" key="11">
    <source>
        <dbReference type="ARBA" id="ARBA00022982"/>
    </source>
</evidence>
<evidence type="ECO:0000256" key="2">
    <source>
        <dbReference type="ARBA" id="ARBA00003195"/>
    </source>
</evidence>
<feature type="non-terminal residue" evidence="16">
    <location>
        <position position="1"/>
    </location>
</feature>
<sequence>LTRFDENSKVIVVEGPIQSGKTAFAKELARQLDMHHIPDANMDMLYINQYGYDMRQLDDRLPESTRSFDEKNFCRDPKHTNAAAFQIWMYRLRFSLYIDALTHVLNTGQGVVIQRCPWSDSVFMDAMASQRYVSEGALGAYNQIVKHTLSVLMKPHLVIYLDVPADRVLENIKKKGEPFEKEGKALTKAYLHDLENNWKNKFLKEVSINSELVMYDWSNGGDVEAVVEDLERIDFDRFTKHDAKLQDWRKWREQEWSDTRIMYTNNKASLMSLFNIPIYDVPELLVNGEDLKEFNDVWYSVSNITKHGLVPRKINETNLCI</sequence>
<evidence type="ECO:0000259" key="15">
    <source>
        <dbReference type="Pfam" id="PF01712"/>
    </source>
</evidence>
<evidence type="ECO:0000256" key="7">
    <source>
        <dbReference type="ARBA" id="ARBA00022630"/>
    </source>
</evidence>
<dbReference type="SUPFAM" id="SSF52540">
    <property type="entry name" value="P-loop containing nucleoside triphosphate hydrolases"/>
    <property type="match status" value="1"/>
</dbReference>
<reference evidence="16 17" key="1">
    <citation type="submission" date="2024-07" db="EMBL/GenBank/DDBJ databases">
        <title>Chromosome-level genome assembly of the water stick insect Ranatra chinensis (Heteroptera: Nepidae).</title>
        <authorList>
            <person name="Liu X."/>
        </authorList>
    </citation>
    <scope>NUCLEOTIDE SEQUENCE [LARGE SCALE GENOMIC DNA]</scope>
    <source>
        <strain evidence="16">Cailab_2021Rc</strain>
        <tissue evidence="16">Muscle</tissue>
    </source>
</reference>
<dbReference type="Pfam" id="PF01712">
    <property type="entry name" value="dNK"/>
    <property type="match status" value="1"/>
</dbReference>
<dbReference type="InterPro" id="IPR031314">
    <property type="entry name" value="DNK_dom"/>
</dbReference>
<evidence type="ECO:0000256" key="5">
    <source>
        <dbReference type="ARBA" id="ARBA00017279"/>
    </source>
</evidence>